<dbReference type="GO" id="GO:0008270">
    <property type="term" value="F:zinc ion binding"/>
    <property type="evidence" value="ECO:0007669"/>
    <property type="project" value="UniProtKB-KW"/>
</dbReference>
<evidence type="ECO:0000259" key="2">
    <source>
        <dbReference type="PROSITE" id="PS50966"/>
    </source>
</evidence>
<keyword evidence="1" id="KW-0862">Zinc</keyword>
<dbReference type="PROSITE" id="PS50966">
    <property type="entry name" value="ZF_SWIM"/>
    <property type="match status" value="1"/>
</dbReference>
<organism evidence="3 4">
    <name type="scientific">Exidia glandulosa HHB12029</name>
    <dbReference type="NCBI Taxonomy" id="1314781"/>
    <lineage>
        <taxon>Eukaryota</taxon>
        <taxon>Fungi</taxon>
        <taxon>Dikarya</taxon>
        <taxon>Basidiomycota</taxon>
        <taxon>Agaricomycotina</taxon>
        <taxon>Agaricomycetes</taxon>
        <taxon>Auriculariales</taxon>
        <taxon>Exidiaceae</taxon>
        <taxon>Exidia</taxon>
    </lineage>
</organism>
<accession>A0A165LDU6</accession>
<protein>
    <recommendedName>
        <fullName evidence="2">SWIM-type domain-containing protein</fullName>
    </recommendedName>
</protein>
<feature type="domain" description="SWIM-type" evidence="2">
    <location>
        <begin position="42"/>
        <end position="77"/>
    </location>
</feature>
<dbReference type="InterPro" id="IPR007527">
    <property type="entry name" value="Znf_SWIM"/>
</dbReference>
<sequence length="188" mass="20755">VDPFSSDALYLSTQYLLEVISSQKLTVTHLFAVSHTASKATHTVAIIDPLCHVCDCMMLTNLGIPCRHFFAVWQRVQGMQFHIGLIRKRWLSDPSLDVAQVPPVATTHIVHESRLNLPSDQVTTALSNPLATSRVTPAPATTTLGSRTIYHEAQAALQPLMNAIQTQEQLEDLLQKMKTIGFVASRNV</sequence>
<proteinExistence type="predicted"/>
<feature type="non-terminal residue" evidence="3">
    <location>
        <position position="1"/>
    </location>
</feature>
<keyword evidence="4" id="KW-1185">Reference proteome</keyword>
<gene>
    <name evidence="3" type="ORF">EXIGLDRAFT_607625</name>
</gene>
<dbReference type="EMBL" id="KV425926">
    <property type="protein sequence ID" value="KZV97733.1"/>
    <property type="molecule type" value="Genomic_DNA"/>
</dbReference>
<dbReference type="Proteomes" id="UP000077266">
    <property type="component" value="Unassembled WGS sequence"/>
</dbReference>
<reference evidence="3 4" key="1">
    <citation type="journal article" date="2016" name="Mol. Biol. Evol.">
        <title>Comparative Genomics of Early-Diverging Mushroom-Forming Fungi Provides Insights into the Origins of Lignocellulose Decay Capabilities.</title>
        <authorList>
            <person name="Nagy L.G."/>
            <person name="Riley R."/>
            <person name="Tritt A."/>
            <person name="Adam C."/>
            <person name="Daum C."/>
            <person name="Floudas D."/>
            <person name="Sun H."/>
            <person name="Yadav J.S."/>
            <person name="Pangilinan J."/>
            <person name="Larsson K.H."/>
            <person name="Matsuura K."/>
            <person name="Barry K."/>
            <person name="Labutti K."/>
            <person name="Kuo R."/>
            <person name="Ohm R.A."/>
            <person name="Bhattacharya S.S."/>
            <person name="Shirouzu T."/>
            <person name="Yoshinaga Y."/>
            <person name="Martin F.M."/>
            <person name="Grigoriev I.V."/>
            <person name="Hibbett D.S."/>
        </authorList>
    </citation>
    <scope>NUCLEOTIDE SEQUENCE [LARGE SCALE GENOMIC DNA]</scope>
    <source>
        <strain evidence="3 4">HHB12029</strain>
    </source>
</reference>
<keyword evidence="1" id="KW-0863">Zinc-finger</keyword>
<keyword evidence="1" id="KW-0479">Metal-binding</keyword>
<evidence type="ECO:0000313" key="4">
    <source>
        <dbReference type="Proteomes" id="UP000077266"/>
    </source>
</evidence>
<dbReference type="InParanoid" id="A0A165LDU6"/>
<name>A0A165LDU6_EXIGL</name>
<evidence type="ECO:0000313" key="3">
    <source>
        <dbReference type="EMBL" id="KZV97733.1"/>
    </source>
</evidence>
<dbReference type="OrthoDB" id="3261031at2759"/>
<dbReference type="STRING" id="1314781.A0A165LDU6"/>
<dbReference type="AlphaFoldDB" id="A0A165LDU6"/>
<evidence type="ECO:0000256" key="1">
    <source>
        <dbReference type="PROSITE-ProRule" id="PRU00325"/>
    </source>
</evidence>